<evidence type="ECO:0000256" key="13">
    <source>
        <dbReference type="ARBA" id="ARBA00023128"/>
    </source>
</evidence>
<gene>
    <name evidence="16" type="primary">LCL3_2</name>
    <name evidence="16" type="ORF">PGTUg99_019407</name>
</gene>
<evidence type="ECO:0000256" key="6">
    <source>
        <dbReference type="ARBA" id="ARBA00022692"/>
    </source>
</evidence>
<evidence type="ECO:0000256" key="8">
    <source>
        <dbReference type="ARBA" id="ARBA00022723"/>
    </source>
</evidence>
<evidence type="ECO:0000256" key="1">
    <source>
        <dbReference type="ARBA" id="ARBA00004167"/>
    </source>
</evidence>
<evidence type="ECO:0000256" key="11">
    <source>
        <dbReference type="ARBA" id="ARBA00022837"/>
    </source>
</evidence>
<keyword evidence="7" id="KW-0540">Nuclease</keyword>
<dbReference type="GO" id="GO:0046872">
    <property type="term" value="F:metal ion binding"/>
    <property type="evidence" value="ECO:0007669"/>
    <property type="project" value="UniProtKB-KW"/>
</dbReference>
<keyword evidence="10" id="KW-0378">Hydrolase</keyword>
<keyword evidence="13" id="KW-0496">Mitochondrion</keyword>
<dbReference type="PANTHER" id="PTHR12302:SF3">
    <property type="entry name" value="SERINE_THREONINE-PROTEIN KINASE 31"/>
    <property type="match status" value="1"/>
</dbReference>
<protein>
    <recommendedName>
        <fullName evidence="4">Probable endonuclease LCL3</fullName>
    </recommendedName>
    <alternativeName>
        <fullName evidence="5">Probable endonuclease lcl3</fullName>
    </alternativeName>
</protein>
<dbReference type="GO" id="GO:0016787">
    <property type="term" value="F:hydrolase activity"/>
    <property type="evidence" value="ECO:0007669"/>
    <property type="project" value="UniProtKB-KW"/>
</dbReference>
<keyword evidence="8" id="KW-0479">Metal-binding</keyword>
<evidence type="ECO:0000313" key="17">
    <source>
        <dbReference type="Proteomes" id="UP000325313"/>
    </source>
</evidence>
<dbReference type="GO" id="GO:0004519">
    <property type="term" value="F:endonuclease activity"/>
    <property type="evidence" value="ECO:0007669"/>
    <property type="project" value="UniProtKB-KW"/>
</dbReference>
<sequence>MVQKPTFDPDHRLKLSFIGGSLLTGLSIWCIKSSYKKYFHRIRNADYVTPDMLKSSSRSMTRPGIRIKGFVTSVGDADNFRIYHTPGFGWNWLRNVPKKKTDLKDMTIHIRLAGVDAPELAHFGNPAQPFSREALDFLTGLVNQRKVAVDLLSKDRYNRIVGMAFVRRWKYLPFTQNVSLAMVQKGLATVYRSAGAEYGCYASQLERAEVVAKRKKLGIWSLNSIEFESPRDYKLKHSSSLSSSSSSNNNANKS</sequence>
<evidence type="ECO:0000256" key="14">
    <source>
        <dbReference type="ARBA" id="ARBA00023136"/>
    </source>
</evidence>
<evidence type="ECO:0000256" key="2">
    <source>
        <dbReference type="ARBA" id="ARBA00004173"/>
    </source>
</evidence>
<proteinExistence type="inferred from homology"/>
<dbReference type="EMBL" id="VDEP01000207">
    <property type="protein sequence ID" value="KAA1123594.1"/>
    <property type="molecule type" value="Genomic_DNA"/>
</dbReference>
<dbReference type="GO" id="GO:0005739">
    <property type="term" value="C:mitochondrion"/>
    <property type="evidence" value="ECO:0007669"/>
    <property type="project" value="UniProtKB-SubCell"/>
</dbReference>
<dbReference type="SUPFAM" id="SSF50199">
    <property type="entry name" value="Staphylococcal nuclease"/>
    <property type="match status" value="1"/>
</dbReference>
<evidence type="ECO:0000256" key="7">
    <source>
        <dbReference type="ARBA" id="ARBA00022722"/>
    </source>
</evidence>
<comment type="similarity">
    <text evidence="3">Belongs to the LCL3 family.</text>
</comment>
<dbReference type="InterPro" id="IPR035437">
    <property type="entry name" value="SNase_OB-fold_sf"/>
</dbReference>
<evidence type="ECO:0000259" key="15">
    <source>
        <dbReference type="PROSITE" id="PS50830"/>
    </source>
</evidence>
<dbReference type="Pfam" id="PF00565">
    <property type="entry name" value="SNase"/>
    <property type="match status" value="1"/>
</dbReference>
<name>A0A5B0RFQ5_PUCGR</name>
<reference evidence="16 17" key="1">
    <citation type="submission" date="2019-05" db="EMBL/GenBank/DDBJ databases">
        <title>Emergence of the Ug99 lineage of the wheat stem rust pathogen through somatic hybridization.</title>
        <authorList>
            <person name="Li F."/>
            <person name="Upadhyaya N.M."/>
            <person name="Sperschneider J."/>
            <person name="Matny O."/>
            <person name="Nguyen-Phuc H."/>
            <person name="Mago R."/>
            <person name="Raley C."/>
            <person name="Miller M.E."/>
            <person name="Silverstein K.A.T."/>
            <person name="Henningsen E."/>
            <person name="Hirsch C.D."/>
            <person name="Visser B."/>
            <person name="Pretorius Z.A."/>
            <person name="Steffenson B.J."/>
            <person name="Schwessinger B."/>
            <person name="Dodds P.N."/>
            <person name="Figueroa M."/>
        </authorList>
    </citation>
    <scope>NUCLEOTIDE SEQUENCE [LARGE SCALE GENOMIC DNA]</scope>
    <source>
        <strain evidence="16 17">Ug99</strain>
    </source>
</reference>
<dbReference type="Gene3D" id="2.40.50.90">
    <property type="match status" value="1"/>
</dbReference>
<dbReference type="GO" id="GO:0016020">
    <property type="term" value="C:membrane"/>
    <property type="evidence" value="ECO:0007669"/>
    <property type="project" value="UniProtKB-SubCell"/>
</dbReference>
<comment type="subcellular location">
    <subcellularLocation>
        <location evidence="1">Membrane</location>
        <topology evidence="1">Single-pass membrane protein</topology>
    </subcellularLocation>
    <subcellularLocation>
        <location evidence="2">Mitochondrion</location>
    </subcellularLocation>
</comment>
<keyword evidence="12" id="KW-1133">Transmembrane helix</keyword>
<keyword evidence="14" id="KW-0472">Membrane</keyword>
<dbReference type="PANTHER" id="PTHR12302">
    <property type="entry name" value="EBNA2 BINDING PROTEIN P100"/>
    <property type="match status" value="1"/>
</dbReference>
<comment type="caution">
    <text evidence="16">The sequence shown here is derived from an EMBL/GenBank/DDBJ whole genome shotgun (WGS) entry which is preliminary data.</text>
</comment>
<dbReference type="FunFam" id="2.40.50.90:FF:000029">
    <property type="entry name" value="Probable endonuclease lcl3"/>
    <property type="match status" value="1"/>
</dbReference>
<evidence type="ECO:0000256" key="12">
    <source>
        <dbReference type="ARBA" id="ARBA00022989"/>
    </source>
</evidence>
<evidence type="ECO:0000256" key="4">
    <source>
        <dbReference type="ARBA" id="ARBA00013404"/>
    </source>
</evidence>
<feature type="domain" description="TNase-like" evidence="15">
    <location>
        <begin position="65"/>
        <end position="222"/>
    </location>
</feature>
<keyword evidence="9 16" id="KW-0255">Endonuclease</keyword>
<dbReference type="AlphaFoldDB" id="A0A5B0RFQ5"/>
<evidence type="ECO:0000256" key="10">
    <source>
        <dbReference type="ARBA" id="ARBA00022801"/>
    </source>
</evidence>
<keyword evidence="6" id="KW-0812">Transmembrane</keyword>
<evidence type="ECO:0000313" key="16">
    <source>
        <dbReference type="EMBL" id="KAA1123594.1"/>
    </source>
</evidence>
<keyword evidence="11" id="KW-0106">Calcium</keyword>
<dbReference type="SMART" id="SM00318">
    <property type="entry name" value="SNc"/>
    <property type="match status" value="1"/>
</dbReference>
<dbReference type="InterPro" id="IPR016071">
    <property type="entry name" value="Staphylococal_nuclease_OB-fold"/>
</dbReference>
<organism evidence="16 17">
    <name type="scientific">Puccinia graminis f. sp. tritici</name>
    <dbReference type="NCBI Taxonomy" id="56615"/>
    <lineage>
        <taxon>Eukaryota</taxon>
        <taxon>Fungi</taxon>
        <taxon>Dikarya</taxon>
        <taxon>Basidiomycota</taxon>
        <taxon>Pucciniomycotina</taxon>
        <taxon>Pucciniomycetes</taxon>
        <taxon>Pucciniales</taxon>
        <taxon>Pucciniaceae</taxon>
        <taxon>Puccinia</taxon>
    </lineage>
</organism>
<evidence type="ECO:0000256" key="9">
    <source>
        <dbReference type="ARBA" id="ARBA00022759"/>
    </source>
</evidence>
<evidence type="ECO:0000256" key="3">
    <source>
        <dbReference type="ARBA" id="ARBA00005435"/>
    </source>
</evidence>
<accession>A0A5B0RFQ5</accession>
<evidence type="ECO:0000256" key="5">
    <source>
        <dbReference type="ARBA" id="ARBA00014651"/>
    </source>
</evidence>
<dbReference type="Proteomes" id="UP000325313">
    <property type="component" value="Unassembled WGS sequence"/>
</dbReference>
<dbReference type="PROSITE" id="PS50830">
    <property type="entry name" value="TNASE_3"/>
    <property type="match status" value="1"/>
</dbReference>